<dbReference type="Pfam" id="PF12937">
    <property type="entry name" value="F-box-like"/>
    <property type="match status" value="1"/>
</dbReference>
<dbReference type="Pfam" id="PF00400">
    <property type="entry name" value="WD40"/>
    <property type="match status" value="2"/>
</dbReference>
<name>A0A1W0WQT6_HYPEX</name>
<dbReference type="AlphaFoldDB" id="A0A1W0WQT6"/>
<feature type="domain" description="F-box" evidence="3">
    <location>
        <begin position="83"/>
        <end position="129"/>
    </location>
</feature>
<dbReference type="SMART" id="SM00320">
    <property type="entry name" value="WD40"/>
    <property type="match status" value="3"/>
</dbReference>
<dbReference type="InterPro" id="IPR036047">
    <property type="entry name" value="F-box-like_dom_sf"/>
</dbReference>
<dbReference type="PANTHER" id="PTHR20995:SF17">
    <property type="entry name" value="F-BOX_WD REPEAT-CONTAINING PROTEIN 5"/>
    <property type="match status" value="1"/>
</dbReference>
<feature type="repeat" description="WD" evidence="1">
    <location>
        <begin position="527"/>
        <end position="559"/>
    </location>
</feature>
<dbReference type="PROSITE" id="PS50082">
    <property type="entry name" value="WD_REPEATS_2"/>
    <property type="match status" value="2"/>
</dbReference>
<keyword evidence="5" id="KW-1185">Reference proteome</keyword>
<organism evidence="4 5">
    <name type="scientific">Hypsibius exemplaris</name>
    <name type="common">Freshwater tardigrade</name>
    <dbReference type="NCBI Taxonomy" id="2072580"/>
    <lineage>
        <taxon>Eukaryota</taxon>
        <taxon>Metazoa</taxon>
        <taxon>Ecdysozoa</taxon>
        <taxon>Tardigrada</taxon>
        <taxon>Eutardigrada</taxon>
        <taxon>Parachela</taxon>
        <taxon>Hypsibioidea</taxon>
        <taxon>Hypsibiidae</taxon>
        <taxon>Hypsibius</taxon>
    </lineage>
</organism>
<evidence type="ECO:0000313" key="5">
    <source>
        <dbReference type="Proteomes" id="UP000192578"/>
    </source>
</evidence>
<dbReference type="SUPFAM" id="SSF81383">
    <property type="entry name" value="F-box domain"/>
    <property type="match status" value="1"/>
</dbReference>
<sequence>MSALSRNPDFGPAAPVGNRHRRPSPRGIQDESISPQEEELFPLRRWDGIGASLGALTKDIAVQFGDEEQIHQMSEECCCQEEVPSWTEAPPELMEIIMGYLSAKDIGSCAQTCKNWKQLLDLDSVWKGVFARDFEVSSRPRMRVIQNDKKFVSWREEYKRLWCEVPAIQVQLIRDHRDEVLHVSFSNDGSMFATCSKDDFVKCWDAQAFPVRRRFQENMKEHGWKYTQWSAFNSSNTLLLVSGVHFGPISTSGELFVFNLEDGFTVQCKVRNKPYDIFGSWLDDQHLFSGNLHWTGAMESCCSLWINTASQHLESERVGVMRRAYKFQNVNGSSLRTLVVARPYGPDDETVLLVFSTGSLTFIPHQIGIKKLKQSEIPFPGAPAHRTLQEALAEHEQQLLEAAAGGQVPDIQYDSIDHILDLDAQIIGLSLSPDQRYLFANCRRWPENAVIADPFQPPPISSEIEIRCFDLQTMEQVPHTYRAHRAYTPSEECFFIFVGVSEDYVASGAENSKGYIWDRKHNITLSSLTHQSVVNCVAFNPADQQQLVTVSDDYTIRVWFSRSKCRQMGLTYVGQKACGVNKSVQCRMDRLETKLETDFLPFFLPDGAFAEEV</sequence>
<dbReference type="Gene3D" id="2.130.10.10">
    <property type="entry name" value="YVTN repeat-like/Quinoprotein amine dehydrogenase"/>
    <property type="match status" value="2"/>
</dbReference>
<feature type="region of interest" description="Disordered" evidence="2">
    <location>
        <begin position="1"/>
        <end position="34"/>
    </location>
</feature>
<dbReference type="PROSITE" id="PS50294">
    <property type="entry name" value="WD_REPEATS_REGION"/>
    <property type="match status" value="2"/>
</dbReference>
<proteinExistence type="predicted"/>
<dbReference type="GO" id="GO:0016567">
    <property type="term" value="P:protein ubiquitination"/>
    <property type="evidence" value="ECO:0007669"/>
    <property type="project" value="InterPro"/>
</dbReference>
<dbReference type="SMART" id="SM00256">
    <property type="entry name" value="FBOX"/>
    <property type="match status" value="1"/>
</dbReference>
<comment type="caution">
    <text evidence="4">The sequence shown here is derived from an EMBL/GenBank/DDBJ whole genome shotgun (WGS) entry which is preliminary data.</text>
</comment>
<dbReference type="InterPro" id="IPR036322">
    <property type="entry name" value="WD40_repeat_dom_sf"/>
</dbReference>
<evidence type="ECO:0000259" key="3">
    <source>
        <dbReference type="PROSITE" id="PS50181"/>
    </source>
</evidence>
<dbReference type="SUPFAM" id="SSF50978">
    <property type="entry name" value="WD40 repeat-like"/>
    <property type="match status" value="1"/>
</dbReference>
<dbReference type="Proteomes" id="UP000192578">
    <property type="component" value="Unassembled WGS sequence"/>
</dbReference>
<dbReference type="PANTHER" id="PTHR20995">
    <property type="entry name" value="F-BOX/WD REPEAT-CONTAINING PROTEIN 5"/>
    <property type="match status" value="1"/>
</dbReference>
<accession>A0A1W0WQT6</accession>
<dbReference type="InterPro" id="IPR001680">
    <property type="entry name" value="WD40_rpt"/>
</dbReference>
<evidence type="ECO:0000256" key="2">
    <source>
        <dbReference type="SAM" id="MobiDB-lite"/>
    </source>
</evidence>
<dbReference type="Gene3D" id="1.20.1280.50">
    <property type="match status" value="1"/>
</dbReference>
<keyword evidence="1" id="KW-0853">WD repeat</keyword>
<dbReference type="EMBL" id="MTYJ01000060">
    <property type="protein sequence ID" value="OQV17517.1"/>
    <property type="molecule type" value="Genomic_DNA"/>
</dbReference>
<dbReference type="InterPro" id="IPR001810">
    <property type="entry name" value="F-box_dom"/>
</dbReference>
<feature type="repeat" description="WD" evidence="1">
    <location>
        <begin position="173"/>
        <end position="205"/>
    </location>
</feature>
<dbReference type="InterPro" id="IPR015943">
    <property type="entry name" value="WD40/YVTN_repeat-like_dom_sf"/>
</dbReference>
<protein>
    <submittedName>
        <fullName evidence="4">F-box/WD repeat-containing protein 5</fullName>
    </submittedName>
</protein>
<reference evidence="5" key="1">
    <citation type="submission" date="2017-01" db="EMBL/GenBank/DDBJ databases">
        <title>Comparative genomics of anhydrobiosis in the tardigrade Hypsibius dujardini.</title>
        <authorList>
            <person name="Yoshida Y."/>
            <person name="Koutsovoulos G."/>
            <person name="Laetsch D."/>
            <person name="Stevens L."/>
            <person name="Kumar S."/>
            <person name="Horikawa D."/>
            <person name="Ishino K."/>
            <person name="Komine S."/>
            <person name="Tomita M."/>
            <person name="Blaxter M."/>
            <person name="Arakawa K."/>
        </authorList>
    </citation>
    <scope>NUCLEOTIDE SEQUENCE [LARGE SCALE GENOMIC DNA]</scope>
    <source>
        <strain evidence="5">Z151</strain>
    </source>
</reference>
<dbReference type="GO" id="GO:0080008">
    <property type="term" value="C:Cul4-RING E3 ubiquitin ligase complex"/>
    <property type="evidence" value="ECO:0007669"/>
    <property type="project" value="InterPro"/>
</dbReference>
<dbReference type="GO" id="GO:0019005">
    <property type="term" value="C:SCF ubiquitin ligase complex"/>
    <property type="evidence" value="ECO:0007669"/>
    <property type="project" value="InterPro"/>
</dbReference>
<gene>
    <name evidence="4" type="ORF">BV898_08450</name>
</gene>
<dbReference type="CDD" id="cd09917">
    <property type="entry name" value="F-box_SF"/>
    <property type="match status" value="1"/>
</dbReference>
<evidence type="ECO:0000256" key="1">
    <source>
        <dbReference type="PROSITE-ProRule" id="PRU00221"/>
    </source>
</evidence>
<dbReference type="PROSITE" id="PS50181">
    <property type="entry name" value="FBOX"/>
    <property type="match status" value="1"/>
</dbReference>
<dbReference type="InterPro" id="IPR042508">
    <property type="entry name" value="FBXW5"/>
</dbReference>
<dbReference type="OrthoDB" id="192402at2759"/>
<evidence type="ECO:0000313" key="4">
    <source>
        <dbReference type="EMBL" id="OQV17517.1"/>
    </source>
</evidence>